<gene>
    <name evidence="1" type="ORF">SAMN05660337_1576</name>
</gene>
<keyword evidence="2" id="KW-1185">Reference proteome</keyword>
<evidence type="ECO:0000313" key="2">
    <source>
        <dbReference type="Proteomes" id="UP000199053"/>
    </source>
</evidence>
<protein>
    <submittedName>
        <fullName evidence="1">Uncharacterized protein</fullName>
    </submittedName>
</protein>
<proteinExistence type="predicted"/>
<dbReference type="RefSeq" id="WP_092159869.1">
    <property type="nucleotide sequence ID" value="NZ_FNGA01000002.1"/>
</dbReference>
<dbReference type="AlphaFoldDB" id="A0A1G9FJV4"/>
<sequence length="280" mass="32233">MQKKIYYHFLVIFILFISAYPPAIYADSIDNLYDAAISDARIAKPDEISRSLVGISSPDNKNIPTVLQWKEIYGENHVLVCSWVGTYISNKGWGEGQTYTLGSTDNLWITVSPQLKTFFSSNEFWPDSHAEIILRIEQLLGLPKDNGKVKFIEFWVKPSDLFRPSPDPDPSDHEAQLEYPWKKSRFQIQEISQKIHEYVSSKDPNHEYTFKEWFENLNATSYSGSTPYPWTKLGYTYDWAEDIHNNGHVGLSEFLVLGGATIIIEQTVDTDNLEDYFVQP</sequence>
<reference evidence="2" key="1">
    <citation type="submission" date="2016-10" db="EMBL/GenBank/DDBJ databases">
        <authorList>
            <person name="Varghese N."/>
            <person name="Submissions S."/>
        </authorList>
    </citation>
    <scope>NUCLEOTIDE SEQUENCE [LARGE SCALE GENOMIC DNA]</scope>
    <source>
        <strain evidence="2">DSM 16995</strain>
    </source>
</reference>
<dbReference type="Proteomes" id="UP000199053">
    <property type="component" value="Unassembled WGS sequence"/>
</dbReference>
<name>A0A1G9FJV4_9BACT</name>
<evidence type="ECO:0000313" key="1">
    <source>
        <dbReference type="EMBL" id="SDK88659.1"/>
    </source>
</evidence>
<organism evidence="1 2">
    <name type="scientific">Maridesulfovibrio ferrireducens</name>
    <dbReference type="NCBI Taxonomy" id="246191"/>
    <lineage>
        <taxon>Bacteria</taxon>
        <taxon>Pseudomonadati</taxon>
        <taxon>Thermodesulfobacteriota</taxon>
        <taxon>Desulfovibrionia</taxon>
        <taxon>Desulfovibrionales</taxon>
        <taxon>Desulfovibrionaceae</taxon>
        <taxon>Maridesulfovibrio</taxon>
    </lineage>
</organism>
<dbReference type="OrthoDB" id="747120at2"/>
<dbReference type="STRING" id="246191.SAMN05660337_1576"/>
<accession>A0A1G9FJV4</accession>
<dbReference type="EMBL" id="FNGA01000002">
    <property type="protein sequence ID" value="SDK88659.1"/>
    <property type="molecule type" value="Genomic_DNA"/>
</dbReference>